<name>A0A556AIG5_9BURK</name>
<dbReference type="SUPFAM" id="SSF53901">
    <property type="entry name" value="Thiolase-like"/>
    <property type="match status" value="2"/>
</dbReference>
<dbReference type="PANTHER" id="PTHR42870">
    <property type="entry name" value="ACETYL-COA C-ACETYLTRANSFERASE"/>
    <property type="match status" value="1"/>
</dbReference>
<dbReference type="AlphaFoldDB" id="A0A556AIG5"/>
<dbReference type="EMBL" id="VLTJ01000029">
    <property type="protein sequence ID" value="TSH92680.1"/>
    <property type="molecule type" value="Genomic_DNA"/>
</dbReference>
<gene>
    <name evidence="3" type="ORF">FOZ76_14790</name>
</gene>
<feature type="domain" description="Thiolase C-terminal" evidence="2">
    <location>
        <begin position="271"/>
        <end position="405"/>
    </location>
</feature>
<reference evidence="3 4" key="1">
    <citation type="submission" date="2019-07" db="EMBL/GenBank/DDBJ databases">
        <title>Qingshengfaniella alkalisoli gen. nov., sp. nov., isolated from saline soil.</title>
        <authorList>
            <person name="Xu L."/>
            <person name="Huang X.-X."/>
            <person name="Sun J.-Q."/>
        </authorList>
    </citation>
    <scope>NUCLEOTIDE SEQUENCE [LARGE SCALE GENOMIC DNA]</scope>
    <source>
        <strain evidence="3 4">DSM 27279</strain>
    </source>
</reference>
<evidence type="ECO:0000259" key="1">
    <source>
        <dbReference type="Pfam" id="PF00108"/>
    </source>
</evidence>
<dbReference type="PIRSF" id="PIRSF000429">
    <property type="entry name" value="Ac-CoA_Ac_transf"/>
    <property type="match status" value="1"/>
</dbReference>
<dbReference type="InterPro" id="IPR055140">
    <property type="entry name" value="Thiolase_C_2"/>
</dbReference>
<evidence type="ECO:0000313" key="4">
    <source>
        <dbReference type="Proteomes" id="UP000318405"/>
    </source>
</evidence>
<dbReference type="Proteomes" id="UP000318405">
    <property type="component" value="Unassembled WGS sequence"/>
</dbReference>
<evidence type="ECO:0008006" key="5">
    <source>
        <dbReference type="Google" id="ProtNLM"/>
    </source>
</evidence>
<dbReference type="OrthoDB" id="9790314at2"/>
<proteinExistence type="predicted"/>
<organism evidence="3 4">
    <name type="scientific">Verticiella sediminum</name>
    <dbReference type="NCBI Taxonomy" id="1247510"/>
    <lineage>
        <taxon>Bacteria</taxon>
        <taxon>Pseudomonadati</taxon>
        <taxon>Pseudomonadota</taxon>
        <taxon>Betaproteobacteria</taxon>
        <taxon>Burkholderiales</taxon>
        <taxon>Alcaligenaceae</taxon>
        <taxon>Verticiella</taxon>
    </lineage>
</organism>
<dbReference type="GO" id="GO:0003988">
    <property type="term" value="F:acetyl-CoA C-acyltransferase activity"/>
    <property type="evidence" value="ECO:0007669"/>
    <property type="project" value="UniProtKB-ARBA"/>
</dbReference>
<dbReference type="PANTHER" id="PTHR42870:SF1">
    <property type="entry name" value="NON-SPECIFIC LIPID-TRANSFER PROTEIN-LIKE 2"/>
    <property type="match status" value="1"/>
</dbReference>
<dbReference type="InterPro" id="IPR002155">
    <property type="entry name" value="Thiolase"/>
</dbReference>
<keyword evidence="4" id="KW-1185">Reference proteome</keyword>
<dbReference type="InterPro" id="IPR016039">
    <property type="entry name" value="Thiolase-like"/>
</dbReference>
<dbReference type="Gene3D" id="3.40.47.10">
    <property type="match status" value="1"/>
</dbReference>
<accession>A0A556AIG5</accession>
<sequence length="406" mass="43216">MRCGCAVRVHRRETVMRTDDLHATRRLLQSSAIVGVYTTEQGDLSHSNDELLLEAIEGALADAGLTIEDVDGIAGGRSPTDSAATAFPAYWSELLGHPMRYFSTVDAAAAAHSANILHAALAVAAGLAQTIVVIGGGSRGASRQANVEKMAYAHGEFDVSWGTLVPSWFALAARRHMHEFGTTSEQLAEIAVSTRMWAAMHPQAIMQKPLTIADVTDSRMISDPLHLFDCCISNDGAGAMVITTKERARDCRKAAVQVLGGAEDYTFQGYVNVMHDWMESGAVHTGARSLQMAGLGHDDIDLLEIYDCFTITALRMLEDLGFCKKGEGGAFVSDGKLRPAGSHPMNTHGGGLSWGHSFSGLAHGIEAVRQIRGECGARQVPGAETALVHSQGGPLAMHSTVILARA</sequence>
<dbReference type="Pfam" id="PF22691">
    <property type="entry name" value="Thiolase_C_1"/>
    <property type="match status" value="1"/>
</dbReference>
<feature type="domain" description="Thiolase N-terminal" evidence="1">
    <location>
        <begin position="38"/>
        <end position="199"/>
    </location>
</feature>
<evidence type="ECO:0000313" key="3">
    <source>
        <dbReference type="EMBL" id="TSH92680.1"/>
    </source>
</evidence>
<dbReference type="Pfam" id="PF00108">
    <property type="entry name" value="Thiolase_N"/>
    <property type="match status" value="1"/>
</dbReference>
<evidence type="ECO:0000259" key="2">
    <source>
        <dbReference type="Pfam" id="PF22691"/>
    </source>
</evidence>
<dbReference type="CDD" id="cd00829">
    <property type="entry name" value="SCP-x_thiolase"/>
    <property type="match status" value="1"/>
</dbReference>
<protein>
    <recommendedName>
        <fullName evidence="5">Thiolase family protein</fullName>
    </recommendedName>
</protein>
<comment type="caution">
    <text evidence="3">The sequence shown here is derived from an EMBL/GenBank/DDBJ whole genome shotgun (WGS) entry which is preliminary data.</text>
</comment>
<dbReference type="InterPro" id="IPR020616">
    <property type="entry name" value="Thiolase_N"/>
</dbReference>